<dbReference type="PROSITE" id="PS00063">
    <property type="entry name" value="ALDOKETO_REDUCTASE_3"/>
    <property type="match status" value="1"/>
</dbReference>
<evidence type="ECO:0000256" key="4">
    <source>
        <dbReference type="PIRSR" id="PIRSR000097-2"/>
    </source>
</evidence>
<feature type="active site" description="Proton donor" evidence="3">
    <location>
        <position position="69"/>
    </location>
</feature>
<accession>A0A2G5F2V1</accession>
<organism evidence="7 8">
    <name type="scientific">Aquilegia coerulea</name>
    <name type="common">Rocky mountain columbine</name>
    <dbReference type="NCBI Taxonomy" id="218851"/>
    <lineage>
        <taxon>Eukaryota</taxon>
        <taxon>Viridiplantae</taxon>
        <taxon>Streptophyta</taxon>
        <taxon>Embryophyta</taxon>
        <taxon>Tracheophyta</taxon>
        <taxon>Spermatophyta</taxon>
        <taxon>Magnoliopsida</taxon>
        <taxon>Ranunculales</taxon>
        <taxon>Ranunculaceae</taxon>
        <taxon>Thalictroideae</taxon>
        <taxon>Aquilegia</taxon>
    </lineage>
</organism>
<dbReference type="PIRSF" id="PIRSF000097">
    <property type="entry name" value="AKR"/>
    <property type="match status" value="1"/>
</dbReference>
<dbReference type="STRING" id="218851.A0A2G5F2V1"/>
<dbReference type="InterPro" id="IPR020471">
    <property type="entry name" value="AKR"/>
</dbReference>
<dbReference type="CDD" id="cd19124">
    <property type="entry name" value="AKR_AKR4A_4B"/>
    <property type="match status" value="1"/>
</dbReference>
<dbReference type="FunFam" id="3.20.20.100:FF:000014">
    <property type="entry name" value="NAD(P)-linked oxidoreductase superfamily protein"/>
    <property type="match status" value="1"/>
</dbReference>
<dbReference type="FunCoup" id="A0A2G5F2V1">
    <property type="interactions" value="41"/>
</dbReference>
<dbReference type="SUPFAM" id="SSF51430">
    <property type="entry name" value="NAD(P)-linked oxidoreductase"/>
    <property type="match status" value="1"/>
</dbReference>
<dbReference type="InterPro" id="IPR044497">
    <property type="entry name" value="AKR4A/B"/>
</dbReference>
<dbReference type="InterPro" id="IPR023210">
    <property type="entry name" value="NADP_OxRdtase_dom"/>
</dbReference>
<feature type="binding site" evidence="4">
    <location>
        <position position="132"/>
    </location>
    <ligand>
        <name>substrate</name>
    </ligand>
</feature>
<dbReference type="InterPro" id="IPR018170">
    <property type="entry name" value="Aldo/ket_reductase_CS"/>
</dbReference>
<evidence type="ECO:0000256" key="2">
    <source>
        <dbReference type="ARBA" id="ARBA00023002"/>
    </source>
</evidence>
<feature type="site" description="Lowers pKa of active site Tyr" evidence="5">
    <location>
        <position position="99"/>
    </location>
</feature>
<evidence type="ECO:0000256" key="5">
    <source>
        <dbReference type="PIRSR" id="PIRSR000097-3"/>
    </source>
</evidence>
<keyword evidence="1" id="KW-0521">NADP</keyword>
<keyword evidence="8" id="KW-1185">Reference proteome</keyword>
<dbReference type="PROSITE" id="PS00062">
    <property type="entry name" value="ALDOKETO_REDUCTASE_2"/>
    <property type="match status" value="1"/>
</dbReference>
<dbReference type="EMBL" id="KZ305019">
    <property type="protein sequence ID" value="PIA62289.1"/>
    <property type="molecule type" value="Genomic_DNA"/>
</dbReference>
<evidence type="ECO:0000313" key="7">
    <source>
        <dbReference type="EMBL" id="PIA62289.1"/>
    </source>
</evidence>
<protein>
    <recommendedName>
        <fullName evidence="6">NADP-dependent oxidoreductase domain-containing protein</fullName>
    </recommendedName>
</protein>
<dbReference type="GO" id="GO:0016616">
    <property type="term" value="F:oxidoreductase activity, acting on the CH-OH group of donors, NAD or NADP as acceptor"/>
    <property type="evidence" value="ECO:0007669"/>
    <property type="project" value="InterPro"/>
</dbReference>
<dbReference type="GO" id="GO:0044550">
    <property type="term" value="P:secondary metabolite biosynthetic process"/>
    <property type="evidence" value="ECO:0007669"/>
    <property type="project" value="UniProtKB-ARBA"/>
</dbReference>
<dbReference type="InterPro" id="IPR036812">
    <property type="entry name" value="NAD(P)_OxRdtase_dom_sf"/>
</dbReference>
<dbReference type="InParanoid" id="A0A2G5F2V1"/>
<evidence type="ECO:0000313" key="8">
    <source>
        <dbReference type="Proteomes" id="UP000230069"/>
    </source>
</evidence>
<dbReference type="Gene3D" id="3.20.20.100">
    <property type="entry name" value="NADP-dependent oxidoreductase domain"/>
    <property type="match status" value="1"/>
</dbReference>
<dbReference type="OrthoDB" id="416253at2759"/>
<sequence length="329" mass="36820">MQEVLIVKNQKSTTKMGSVPDVILSSGHRMPLVGMGTASIPFAGSEVVKSAVLDAIKLGYKHFDTAALYGSEQPLGEAIAEAIQQGLIRSRGELFITSKLWCNDCHQDRVLPALQKTLKNLQLNYIDLYLIHWPLSITPGEIRFPEPDEKVLPIDYKSVWEAMEDCQRLGLTKSIGVSNFTCKKLEFLLASAKLPPVINQIELNPLWRQERMIEYCKDKGILVIAYSPLGQGNSNVMDCELLKEIAKAGGKTLAQVCIRWVYEQGVGVLVKSFKEARLRENLEIFDWALSEEETTKISRLPQSKGYPGHGFLRVDGSLKSLEELWDGEI</sequence>
<name>A0A2G5F2V1_AQUCA</name>
<evidence type="ECO:0000256" key="3">
    <source>
        <dbReference type="PIRSR" id="PIRSR000097-1"/>
    </source>
</evidence>
<dbReference type="PRINTS" id="PR00069">
    <property type="entry name" value="ALDKETRDTASE"/>
</dbReference>
<evidence type="ECO:0000259" key="6">
    <source>
        <dbReference type="Pfam" id="PF00248"/>
    </source>
</evidence>
<evidence type="ECO:0000256" key="1">
    <source>
        <dbReference type="ARBA" id="ARBA00022857"/>
    </source>
</evidence>
<feature type="domain" description="NADP-dependent oxidoreductase" evidence="6">
    <location>
        <begin position="34"/>
        <end position="298"/>
    </location>
</feature>
<dbReference type="Pfam" id="PF00248">
    <property type="entry name" value="Aldo_ket_red"/>
    <property type="match status" value="1"/>
</dbReference>
<dbReference type="AlphaFoldDB" id="A0A2G5F2V1"/>
<dbReference type="PANTHER" id="PTHR11732">
    <property type="entry name" value="ALDO/KETO REDUCTASE"/>
    <property type="match status" value="1"/>
</dbReference>
<dbReference type="Proteomes" id="UP000230069">
    <property type="component" value="Unassembled WGS sequence"/>
</dbReference>
<keyword evidence="2" id="KW-0560">Oxidoreductase</keyword>
<proteinExistence type="predicted"/>
<reference evidence="7 8" key="1">
    <citation type="submission" date="2017-09" db="EMBL/GenBank/DDBJ databases">
        <title>WGS assembly of Aquilegia coerulea Goldsmith.</title>
        <authorList>
            <person name="Hodges S."/>
            <person name="Kramer E."/>
            <person name="Nordborg M."/>
            <person name="Tomkins J."/>
            <person name="Borevitz J."/>
            <person name="Derieg N."/>
            <person name="Yan J."/>
            <person name="Mihaltcheva S."/>
            <person name="Hayes R.D."/>
            <person name="Rokhsar D."/>
        </authorList>
    </citation>
    <scope>NUCLEOTIDE SEQUENCE [LARGE SCALE GENOMIC DNA]</scope>
    <source>
        <strain evidence="8">cv. Goldsmith</strain>
    </source>
</reference>
<gene>
    <name evidence="7" type="ORF">AQUCO_00200347v1</name>
</gene>